<organism evidence="1 2">
    <name type="scientific">Zoarces viviparus</name>
    <name type="common">Viviparous eelpout</name>
    <name type="synonym">Blennius viviparus</name>
    <dbReference type="NCBI Taxonomy" id="48416"/>
    <lineage>
        <taxon>Eukaryota</taxon>
        <taxon>Metazoa</taxon>
        <taxon>Chordata</taxon>
        <taxon>Craniata</taxon>
        <taxon>Vertebrata</taxon>
        <taxon>Euteleostomi</taxon>
        <taxon>Actinopterygii</taxon>
        <taxon>Neopterygii</taxon>
        <taxon>Teleostei</taxon>
        <taxon>Neoteleostei</taxon>
        <taxon>Acanthomorphata</taxon>
        <taxon>Eupercaria</taxon>
        <taxon>Perciformes</taxon>
        <taxon>Cottioidei</taxon>
        <taxon>Zoarcales</taxon>
        <taxon>Zoarcidae</taxon>
        <taxon>Zoarcinae</taxon>
        <taxon>Zoarces</taxon>
    </lineage>
</organism>
<keyword evidence="2" id="KW-1185">Reference proteome</keyword>
<proteinExistence type="predicted"/>
<accession>A0AAW1EPG5</accession>
<sequence>MVSSCLSTQSCMYSIEPQLFCLRQQHRSKRNAPSQGSLVVDVTPSNLLVRRGPLMQTSPGVGWTVCRAVGKMRCQDARVGCQLRTGK</sequence>
<evidence type="ECO:0000313" key="1">
    <source>
        <dbReference type="EMBL" id="KAK9524063.1"/>
    </source>
</evidence>
<dbReference type="EMBL" id="JBCEZU010000156">
    <property type="protein sequence ID" value="KAK9524063.1"/>
    <property type="molecule type" value="Genomic_DNA"/>
</dbReference>
<dbReference type="Proteomes" id="UP001488805">
    <property type="component" value="Unassembled WGS sequence"/>
</dbReference>
<name>A0AAW1EPG5_ZOAVI</name>
<gene>
    <name evidence="1" type="ORF">VZT92_017930</name>
</gene>
<dbReference type="AlphaFoldDB" id="A0AAW1EPG5"/>
<comment type="caution">
    <text evidence="1">The sequence shown here is derived from an EMBL/GenBank/DDBJ whole genome shotgun (WGS) entry which is preliminary data.</text>
</comment>
<evidence type="ECO:0000313" key="2">
    <source>
        <dbReference type="Proteomes" id="UP001488805"/>
    </source>
</evidence>
<protein>
    <submittedName>
        <fullName evidence="1">Uncharacterized protein</fullName>
    </submittedName>
</protein>
<reference evidence="1 2" key="1">
    <citation type="journal article" date="2024" name="Genome Biol. Evol.">
        <title>Chromosome-level genome assembly of the viviparous eelpout Zoarces viviparus.</title>
        <authorList>
            <person name="Fuhrmann N."/>
            <person name="Brasseur M.V."/>
            <person name="Bakowski C.E."/>
            <person name="Podsiadlowski L."/>
            <person name="Prost S."/>
            <person name="Krehenwinkel H."/>
            <person name="Mayer C."/>
        </authorList>
    </citation>
    <scope>NUCLEOTIDE SEQUENCE [LARGE SCALE GENOMIC DNA]</scope>
    <source>
        <strain evidence="1">NO-MEL_2022_Ind0_liver</strain>
    </source>
</reference>